<dbReference type="NCBIfam" id="NF003921">
    <property type="entry name" value="PRK05443.2-2"/>
    <property type="match status" value="1"/>
</dbReference>
<dbReference type="PANTHER" id="PTHR30218:SF0">
    <property type="entry name" value="POLYPHOSPHATE KINASE"/>
    <property type="match status" value="1"/>
</dbReference>
<dbReference type="Pfam" id="PF13090">
    <property type="entry name" value="PP_kinase_C"/>
    <property type="match status" value="1"/>
</dbReference>
<accession>U7VBU0</accession>
<dbReference type="CDD" id="cd09168">
    <property type="entry name" value="PLDc_PaPPK1_C2_like"/>
    <property type="match status" value="1"/>
</dbReference>
<evidence type="ECO:0000259" key="10">
    <source>
        <dbReference type="Pfam" id="PF17941"/>
    </source>
</evidence>
<dbReference type="Gene3D" id="3.30.870.10">
    <property type="entry name" value="Endonuclease Chain A"/>
    <property type="match status" value="2"/>
</dbReference>
<evidence type="ECO:0000256" key="1">
    <source>
        <dbReference type="ARBA" id="ARBA00022553"/>
    </source>
</evidence>
<reference evidence="11 12" key="1">
    <citation type="submission" date="2013-08" db="EMBL/GenBank/DDBJ databases">
        <authorList>
            <person name="Weinstock G."/>
            <person name="Sodergren E."/>
            <person name="Wylie T."/>
            <person name="Fulton L."/>
            <person name="Fulton R."/>
            <person name="Fronick C."/>
            <person name="O'Laughlin M."/>
            <person name="Godfrey J."/>
            <person name="Miner T."/>
            <person name="Herter B."/>
            <person name="Appelbaum E."/>
            <person name="Cordes M."/>
            <person name="Lek S."/>
            <person name="Wollam A."/>
            <person name="Pepin K.H."/>
            <person name="Palsikar V.B."/>
            <person name="Mitreva M."/>
            <person name="Wilson R.K."/>
        </authorList>
    </citation>
    <scope>NUCLEOTIDE SEQUENCE [LARGE SCALE GENOMIC DNA]</scope>
    <source>
        <strain evidence="11 12">ATCC BAA-474</strain>
    </source>
</reference>
<dbReference type="GO" id="GO:0005524">
    <property type="term" value="F:ATP binding"/>
    <property type="evidence" value="ECO:0007669"/>
    <property type="project" value="UniProtKB-KW"/>
</dbReference>
<evidence type="ECO:0000259" key="9">
    <source>
        <dbReference type="Pfam" id="PF13090"/>
    </source>
</evidence>
<dbReference type="eggNOG" id="COG0855">
    <property type="taxonomic scope" value="Bacteria"/>
</dbReference>
<dbReference type="InterPro" id="IPR003414">
    <property type="entry name" value="PP_kinase"/>
</dbReference>
<evidence type="ECO:0000256" key="4">
    <source>
        <dbReference type="ARBA" id="ARBA00022777"/>
    </source>
</evidence>
<dbReference type="SUPFAM" id="SSF143724">
    <property type="entry name" value="PHP14-like"/>
    <property type="match status" value="1"/>
</dbReference>
<comment type="similarity">
    <text evidence="6">Belongs to the polyphosphate kinase 1 (PPK1) family.</text>
</comment>
<dbReference type="PANTHER" id="PTHR30218">
    <property type="entry name" value="POLYPHOSPHATE KINASE"/>
    <property type="match status" value="1"/>
</dbReference>
<dbReference type="Proteomes" id="UP000017081">
    <property type="component" value="Unassembled WGS sequence"/>
</dbReference>
<dbReference type="InterPro" id="IPR025200">
    <property type="entry name" value="PPK_C_dom2"/>
</dbReference>
<evidence type="ECO:0000256" key="5">
    <source>
        <dbReference type="ARBA" id="ARBA00022840"/>
    </source>
</evidence>
<dbReference type="InterPro" id="IPR025198">
    <property type="entry name" value="PPK_N_dom"/>
</dbReference>
<dbReference type="GO" id="GO:0008976">
    <property type="term" value="F:polyphosphate kinase activity"/>
    <property type="evidence" value="ECO:0007669"/>
    <property type="project" value="UniProtKB-EC"/>
</dbReference>
<feature type="domain" description="Polyphosphate kinase C-terminal" evidence="9">
    <location>
        <begin position="483"/>
        <end position="652"/>
    </location>
</feature>
<keyword evidence="3" id="KW-0547">Nucleotide-binding</keyword>
<keyword evidence="4" id="KW-0418">Kinase</keyword>
<keyword evidence="12" id="KW-1185">Reference proteome</keyword>
<dbReference type="InterPro" id="IPR036830">
    <property type="entry name" value="PP_kinase_middle_dom_sf"/>
</dbReference>
<dbReference type="Gene3D" id="3.30.1840.10">
    <property type="entry name" value="Polyphosphate kinase middle domain"/>
    <property type="match status" value="1"/>
</dbReference>
<evidence type="ECO:0000256" key="6">
    <source>
        <dbReference type="RuleBase" id="RU003800"/>
    </source>
</evidence>
<dbReference type="NCBIfam" id="TIGR03705">
    <property type="entry name" value="poly_P_kin"/>
    <property type="match status" value="1"/>
</dbReference>
<dbReference type="PIRSF" id="PIRSF015589">
    <property type="entry name" value="PP_kinase"/>
    <property type="match status" value="1"/>
</dbReference>
<feature type="domain" description="Polyphosphate kinase C-terminal" evidence="10">
    <location>
        <begin position="311"/>
        <end position="472"/>
    </location>
</feature>
<dbReference type="Pfam" id="PF13089">
    <property type="entry name" value="PP_kinase_N"/>
    <property type="match status" value="1"/>
</dbReference>
<dbReference type="SUPFAM" id="SSF140356">
    <property type="entry name" value="PPK N-terminal domain-like"/>
    <property type="match status" value="1"/>
</dbReference>
<gene>
    <name evidence="11" type="ORF">HMPREF0202_01105</name>
</gene>
<dbReference type="RefSeq" id="WP_023050645.1">
    <property type="nucleotide sequence ID" value="NZ_CP173065.2"/>
</dbReference>
<comment type="catalytic activity">
    <reaction evidence="6">
        <text>[phosphate](n) + ATP = [phosphate](n+1) + ADP</text>
        <dbReference type="Rhea" id="RHEA:19573"/>
        <dbReference type="Rhea" id="RHEA-COMP:9859"/>
        <dbReference type="Rhea" id="RHEA-COMP:14280"/>
        <dbReference type="ChEBI" id="CHEBI:16838"/>
        <dbReference type="ChEBI" id="CHEBI:30616"/>
        <dbReference type="ChEBI" id="CHEBI:456216"/>
        <dbReference type="EC" id="2.7.4.1"/>
    </reaction>
</comment>
<dbReference type="InterPro" id="IPR036832">
    <property type="entry name" value="PPK_N_dom_sf"/>
</dbReference>
<evidence type="ECO:0000256" key="3">
    <source>
        <dbReference type="ARBA" id="ARBA00022741"/>
    </source>
</evidence>
<dbReference type="GO" id="GO:0009358">
    <property type="term" value="C:polyphosphate kinase complex"/>
    <property type="evidence" value="ECO:0007669"/>
    <property type="project" value="InterPro"/>
</dbReference>
<feature type="domain" description="Polyphosphate kinase middle" evidence="7">
    <location>
        <begin position="107"/>
        <end position="284"/>
    </location>
</feature>
<evidence type="ECO:0000259" key="8">
    <source>
        <dbReference type="Pfam" id="PF13089"/>
    </source>
</evidence>
<comment type="caution">
    <text evidence="11">The sequence shown here is derived from an EMBL/GenBank/DDBJ whole genome shotgun (WGS) entry which is preliminary data.</text>
</comment>
<protein>
    <recommendedName>
        <fullName evidence="6">Polyphosphate kinase</fullName>
        <ecNumber evidence="6">2.7.4.1</ecNumber>
    </recommendedName>
</protein>
<organism evidence="11 12">
    <name type="scientific">Cetobacterium somerae ATCC BAA-474</name>
    <dbReference type="NCBI Taxonomy" id="1319815"/>
    <lineage>
        <taxon>Bacteria</taxon>
        <taxon>Fusobacteriati</taxon>
        <taxon>Fusobacteriota</taxon>
        <taxon>Fusobacteriia</taxon>
        <taxon>Fusobacteriales</taxon>
        <taxon>Fusobacteriaceae</taxon>
        <taxon>Cetobacterium</taxon>
    </lineage>
</organism>
<dbReference type="HOGENOM" id="CLU_009678_5_0_0"/>
<evidence type="ECO:0000256" key="2">
    <source>
        <dbReference type="ARBA" id="ARBA00022679"/>
    </source>
</evidence>
<dbReference type="SUPFAM" id="SSF56024">
    <property type="entry name" value="Phospholipase D/nuclease"/>
    <property type="match status" value="2"/>
</dbReference>
<sequence>MKEKKKELYNRDLSWLEFNSRVVYESKSGRNPLLERAMFLAIASTNLDEFFMVRIPKKREKKEREKIYNSIKKMVDNIYNEYSLYLKDLKKETDIEIKEYLNLSKKEKELADDYFNRLIQPILEIIEIDPFHPIPRIASGNLVLLGMIEKKKTKEKKVIMVELRGEFERVIKLEEDKNHFILIEELIKGNLSSQLEDFEIKEIGIFRLTRDEGVEILEDSKVNADIIKEVEDQLEEREWGEVIRIEYDRKLSKEMKDFITKNFSLLTTEIYEISGPINLDFLWTIEGLKGYEKYRYESLNEKFLKKMKGENIFETLKKKDKLLLHPYESFEAVTELIDTAADDPDVLGIKQTLYRVKHHDSPIIDALEKACKKGKQVTVLVEAKARFDEGDNIEWAKKLERVGCHVIYGIKDLKVHGKTLLILRKENEKIRRYVQLGTGNYYKAPYVDISLFTADEGIGEDISNLFSNLISPQERQNWKEIGVGPQELEERFKKLVDREISNALKGKKARIIAKMNGLTDESMIDKLYDASNAGVKIVLIVRGACCLLPGVKNMSENIEVYSIVGRFLEHNRVYIFENNGEKEYFLSSADWMTRNLERRVELMFPVKNSKNRQQLDLYFENILKDNMKRWKENEDGTYSVIKPNKDEKEFSYQNYYLDNKF</sequence>
<dbReference type="InterPro" id="IPR024953">
    <property type="entry name" value="PP_kinase_middle"/>
</dbReference>
<evidence type="ECO:0000259" key="7">
    <source>
        <dbReference type="Pfam" id="PF02503"/>
    </source>
</evidence>
<comment type="function">
    <text evidence="6">Catalyzes the reversible transfer of the terminal phosphate of ATP to form a long-chain polyphosphate (polyP).</text>
</comment>
<feature type="domain" description="Polyphosphate kinase N-terminal" evidence="8">
    <location>
        <begin position="9"/>
        <end position="89"/>
    </location>
</feature>
<dbReference type="AlphaFoldDB" id="U7VBU0"/>
<comment type="PTM">
    <text evidence="6">An intermediate of this reaction is the autophosphorylated ppk in which a phosphate is covalently linked to a histidine residue through a N-P bond.</text>
</comment>
<evidence type="ECO:0000313" key="12">
    <source>
        <dbReference type="Proteomes" id="UP000017081"/>
    </source>
</evidence>
<dbReference type="EC" id="2.7.4.1" evidence="6"/>
<dbReference type="Pfam" id="PF17941">
    <property type="entry name" value="PP_kinase_C_1"/>
    <property type="match status" value="1"/>
</dbReference>
<name>U7VBU0_9FUSO</name>
<keyword evidence="1 6" id="KW-0597">Phosphoprotein</keyword>
<dbReference type="STRING" id="1319815.HMPREF0202_01105"/>
<keyword evidence="5" id="KW-0067">ATP-binding</keyword>
<evidence type="ECO:0000313" key="11">
    <source>
        <dbReference type="EMBL" id="ERT69000.1"/>
    </source>
</evidence>
<proteinExistence type="inferred from homology"/>
<keyword evidence="2 6" id="KW-0808">Transferase</keyword>
<dbReference type="Pfam" id="PF02503">
    <property type="entry name" value="PP_kinase"/>
    <property type="match status" value="1"/>
</dbReference>
<dbReference type="PATRIC" id="fig|1319815.3.peg.1062"/>
<dbReference type="InterPro" id="IPR041108">
    <property type="entry name" value="PP_kinase_C_1"/>
</dbReference>
<dbReference type="EMBL" id="AXZF01000039">
    <property type="protein sequence ID" value="ERT69000.1"/>
    <property type="molecule type" value="Genomic_DNA"/>
</dbReference>
<dbReference type="GO" id="GO:0006799">
    <property type="term" value="P:polyphosphate biosynthetic process"/>
    <property type="evidence" value="ECO:0007669"/>
    <property type="project" value="InterPro"/>
</dbReference>